<evidence type="ECO:0000256" key="2">
    <source>
        <dbReference type="ARBA" id="ARBA00011881"/>
    </source>
</evidence>
<dbReference type="SUPFAM" id="SSF51735">
    <property type="entry name" value="NAD(P)-binding Rossmann-fold domains"/>
    <property type="match status" value="1"/>
</dbReference>
<dbReference type="InterPro" id="IPR036291">
    <property type="entry name" value="NAD(P)-bd_dom_sf"/>
</dbReference>
<dbReference type="FunFam" id="3.40.50.720:FF:000084">
    <property type="entry name" value="Short-chain dehydrogenase reductase"/>
    <property type="match status" value="1"/>
</dbReference>
<evidence type="ECO:0000313" key="5">
    <source>
        <dbReference type="EMBL" id="TFD64240.1"/>
    </source>
</evidence>
<comment type="similarity">
    <text evidence="1">Belongs to the short-chain dehydrogenases/reductases (SDR) family.</text>
</comment>
<dbReference type="GO" id="GO:0006006">
    <property type="term" value="P:glucose metabolic process"/>
    <property type="evidence" value="ECO:0007669"/>
    <property type="project" value="TreeGrafter"/>
</dbReference>
<evidence type="ECO:0000256" key="3">
    <source>
        <dbReference type="ARBA" id="ARBA00022857"/>
    </source>
</evidence>
<dbReference type="PANTHER" id="PTHR44252:SF3">
    <property type="entry name" value="D-ERYTHRULOSE REDUCTASE-RELATED"/>
    <property type="match status" value="1"/>
</dbReference>
<dbReference type="PANTHER" id="PTHR44252">
    <property type="entry name" value="D-ERYTHRULOSE REDUCTASE"/>
    <property type="match status" value="1"/>
</dbReference>
<dbReference type="InterPro" id="IPR051737">
    <property type="entry name" value="L-xylulose/Carbonyl_redctase"/>
</dbReference>
<dbReference type="InterPro" id="IPR020904">
    <property type="entry name" value="Sc_DH/Rdtase_CS"/>
</dbReference>
<comment type="caution">
    <text evidence="5">The sequence shown here is derived from an EMBL/GenBank/DDBJ whole genome shotgun (WGS) entry which is preliminary data.</text>
</comment>
<dbReference type="PRINTS" id="PR00080">
    <property type="entry name" value="SDRFAMILY"/>
</dbReference>
<organism evidence="5 6">
    <name type="scientific">Cryobacterium ruanii</name>
    <dbReference type="NCBI Taxonomy" id="1259197"/>
    <lineage>
        <taxon>Bacteria</taxon>
        <taxon>Bacillati</taxon>
        <taxon>Actinomycetota</taxon>
        <taxon>Actinomycetes</taxon>
        <taxon>Micrococcales</taxon>
        <taxon>Microbacteriaceae</taxon>
        <taxon>Cryobacterium</taxon>
    </lineage>
</organism>
<keyword evidence="6" id="KW-1185">Reference proteome</keyword>
<gene>
    <name evidence="5" type="ORF">E3T47_12170</name>
</gene>
<keyword evidence="4" id="KW-0560">Oxidoreductase</keyword>
<dbReference type="RefSeq" id="WP_134556327.1">
    <property type="nucleotide sequence ID" value="NZ_SOHK01000017.1"/>
</dbReference>
<dbReference type="EMBL" id="SOHK01000017">
    <property type="protein sequence ID" value="TFD64240.1"/>
    <property type="molecule type" value="Genomic_DNA"/>
</dbReference>
<dbReference type="InterPro" id="IPR002347">
    <property type="entry name" value="SDR_fam"/>
</dbReference>
<dbReference type="AlphaFoldDB" id="A0A4R9AMI5"/>
<dbReference type="Proteomes" id="UP000298154">
    <property type="component" value="Unassembled WGS sequence"/>
</dbReference>
<comment type="subunit">
    <text evidence="2">Homotetramer.</text>
</comment>
<dbReference type="PROSITE" id="PS00061">
    <property type="entry name" value="ADH_SHORT"/>
    <property type="match status" value="1"/>
</dbReference>
<accession>A0A4R9AMI5</accession>
<protein>
    <submittedName>
        <fullName evidence="5">SDR family oxidoreductase</fullName>
    </submittedName>
</protein>
<dbReference type="OrthoDB" id="286404at2"/>
<dbReference type="GO" id="GO:0005997">
    <property type="term" value="P:xylulose metabolic process"/>
    <property type="evidence" value="ECO:0007669"/>
    <property type="project" value="TreeGrafter"/>
</dbReference>
<dbReference type="PRINTS" id="PR00081">
    <property type="entry name" value="GDHRDH"/>
</dbReference>
<dbReference type="GO" id="GO:0050038">
    <property type="term" value="F:L-xylulose reductase (NADPH) activity"/>
    <property type="evidence" value="ECO:0007669"/>
    <property type="project" value="TreeGrafter"/>
</dbReference>
<dbReference type="Gene3D" id="3.40.50.720">
    <property type="entry name" value="NAD(P)-binding Rossmann-like Domain"/>
    <property type="match status" value="1"/>
</dbReference>
<evidence type="ECO:0000313" key="6">
    <source>
        <dbReference type="Proteomes" id="UP000298154"/>
    </source>
</evidence>
<reference evidence="5 6" key="1">
    <citation type="submission" date="2019-03" db="EMBL/GenBank/DDBJ databases">
        <title>Genomics of glacier-inhabiting Cryobacterium strains.</title>
        <authorList>
            <person name="Liu Q."/>
            <person name="Xin Y.-H."/>
        </authorList>
    </citation>
    <scope>NUCLEOTIDE SEQUENCE [LARGE SCALE GENOMIC DNA]</scope>
    <source>
        <strain evidence="5 6">Sr36</strain>
    </source>
</reference>
<proteinExistence type="inferred from homology"/>
<evidence type="ECO:0000256" key="4">
    <source>
        <dbReference type="ARBA" id="ARBA00023002"/>
    </source>
</evidence>
<name>A0A4R9AMI5_9MICO</name>
<sequence>MPLDDRFGAHDTALVVGASRGLGKAIADGLAQLGVLVIGTSRNKDDAERIAKRYGTFPVVLDLEISEDIPRIIDEVHHRSGGFSLLVNNAGVNIPEPALEVSRQNWEKIFSTNAEGPFFVAQATARHWIESETTGSIVFVSSQAGTVALENRVAYGSSKAAVSHMTRLLAFEWARHGIRVNAVAPTFIDTELTASTLSDPVMSKTLLERIPLGRFGIPEDVAKSVAFLLSEEASMITGHILAVDGGYTIH</sequence>
<dbReference type="CDD" id="cd05233">
    <property type="entry name" value="SDR_c"/>
    <property type="match status" value="1"/>
</dbReference>
<dbReference type="GO" id="GO:0004090">
    <property type="term" value="F:carbonyl reductase (NADPH) activity"/>
    <property type="evidence" value="ECO:0007669"/>
    <property type="project" value="TreeGrafter"/>
</dbReference>
<evidence type="ECO:0000256" key="1">
    <source>
        <dbReference type="ARBA" id="ARBA00006484"/>
    </source>
</evidence>
<keyword evidence="3" id="KW-0521">NADP</keyword>
<dbReference type="Pfam" id="PF13561">
    <property type="entry name" value="adh_short_C2"/>
    <property type="match status" value="1"/>
</dbReference>